<feature type="transmembrane region" description="Helical" evidence="9">
    <location>
        <begin position="420"/>
        <end position="437"/>
    </location>
</feature>
<comment type="similarity">
    <text evidence="2">Belongs to the unc-93 family.</text>
</comment>
<feature type="transmembrane region" description="Helical" evidence="9">
    <location>
        <begin position="725"/>
        <end position="749"/>
    </location>
</feature>
<organism evidence="10 11">
    <name type="scientific">Apolygus lucorum</name>
    <name type="common">Small green plant bug</name>
    <name type="synonym">Lygocoris lucorum</name>
    <dbReference type="NCBI Taxonomy" id="248454"/>
    <lineage>
        <taxon>Eukaryota</taxon>
        <taxon>Metazoa</taxon>
        <taxon>Ecdysozoa</taxon>
        <taxon>Arthropoda</taxon>
        <taxon>Hexapoda</taxon>
        <taxon>Insecta</taxon>
        <taxon>Pterygota</taxon>
        <taxon>Neoptera</taxon>
        <taxon>Paraneoptera</taxon>
        <taxon>Hemiptera</taxon>
        <taxon>Heteroptera</taxon>
        <taxon>Panheteroptera</taxon>
        <taxon>Cimicomorpha</taxon>
        <taxon>Miridae</taxon>
        <taxon>Mirini</taxon>
        <taxon>Apolygus</taxon>
    </lineage>
</organism>
<proteinExistence type="inferred from homology"/>
<feature type="transmembrane region" description="Helical" evidence="9">
    <location>
        <begin position="755"/>
        <end position="773"/>
    </location>
</feature>
<feature type="transmembrane region" description="Helical" evidence="9">
    <location>
        <begin position="161"/>
        <end position="183"/>
    </location>
</feature>
<feature type="transmembrane region" description="Helical" evidence="9">
    <location>
        <begin position="29"/>
        <end position="45"/>
    </location>
</feature>
<dbReference type="AlphaFoldDB" id="A0A8S9Y2M7"/>
<dbReference type="InterPro" id="IPR010291">
    <property type="entry name" value="Ion_channel_UNC-93"/>
</dbReference>
<dbReference type="Proteomes" id="UP000466442">
    <property type="component" value="Unassembled WGS sequence"/>
</dbReference>
<feature type="transmembrane region" description="Helical" evidence="9">
    <location>
        <begin position="245"/>
        <end position="263"/>
    </location>
</feature>
<evidence type="ECO:0000256" key="9">
    <source>
        <dbReference type="SAM" id="Phobius"/>
    </source>
</evidence>
<gene>
    <name evidence="10" type="ORF">GE061_010308</name>
</gene>
<evidence type="ECO:0000256" key="5">
    <source>
        <dbReference type="ARBA" id="ARBA00023136"/>
    </source>
</evidence>
<evidence type="ECO:0000313" key="10">
    <source>
        <dbReference type="EMBL" id="KAF6215552.1"/>
    </source>
</evidence>
<evidence type="ECO:0000256" key="3">
    <source>
        <dbReference type="ARBA" id="ARBA00022692"/>
    </source>
</evidence>
<protein>
    <recommendedName>
        <fullName evidence="7">UNC93-like protein MFSD11</fullName>
    </recommendedName>
    <alternativeName>
        <fullName evidence="8">Major facilitator superfamily domain-containing protein 11</fullName>
    </alternativeName>
</protein>
<evidence type="ECO:0000256" key="8">
    <source>
        <dbReference type="ARBA" id="ARBA00041910"/>
    </source>
</evidence>
<dbReference type="Pfam" id="PF05978">
    <property type="entry name" value="UNC-93"/>
    <property type="match status" value="2"/>
</dbReference>
<feature type="transmembrane region" description="Helical" evidence="9">
    <location>
        <begin position="538"/>
        <end position="559"/>
    </location>
</feature>
<feature type="transmembrane region" description="Helical" evidence="9">
    <location>
        <begin position="195"/>
        <end position="213"/>
    </location>
</feature>
<feature type="transmembrane region" description="Helical" evidence="9">
    <location>
        <begin position="122"/>
        <end position="140"/>
    </location>
</feature>
<feature type="transmembrane region" description="Helical" evidence="9">
    <location>
        <begin position="691"/>
        <end position="713"/>
    </location>
</feature>
<keyword evidence="6" id="KW-0325">Glycoprotein</keyword>
<accession>A0A8S9Y2M7</accession>
<evidence type="ECO:0000256" key="2">
    <source>
        <dbReference type="ARBA" id="ARBA00009172"/>
    </source>
</evidence>
<feature type="transmembrane region" description="Helical" evidence="9">
    <location>
        <begin position="566"/>
        <end position="584"/>
    </location>
</feature>
<keyword evidence="11" id="KW-1185">Reference proteome</keyword>
<feature type="transmembrane region" description="Helical" evidence="9">
    <location>
        <begin position="637"/>
        <end position="656"/>
    </location>
</feature>
<name>A0A8S9Y2M7_APOLU</name>
<feature type="transmembrane region" description="Helical" evidence="9">
    <location>
        <begin position="72"/>
        <end position="93"/>
    </location>
</feature>
<evidence type="ECO:0000256" key="1">
    <source>
        <dbReference type="ARBA" id="ARBA00004141"/>
    </source>
</evidence>
<dbReference type="SUPFAM" id="SSF103473">
    <property type="entry name" value="MFS general substrate transporter"/>
    <property type="match status" value="2"/>
</dbReference>
<keyword evidence="4 9" id="KW-1133">Transmembrane helix</keyword>
<feature type="transmembrane region" description="Helical" evidence="9">
    <location>
        <begin position="604"/>
        <end position="625"/>
    </location>
</feature>
<evidence type="ECO:0000313" key="11">
    <source>
        <dbReference type="Proteomes" id="UP000466442"/>
    </source>
</evidence>
<feature type="transmembrane region" description="Helical" evidence="9">
    <location>
        <begin position="316"/>
        <end position="336"/>
    </location>
</feature>
<evidence type="ECO:0000256" key="7">
    <source>
        <dbReference type="ARBA" id="ARBA00040302"/>
    </source>
</evidence>
<keyword evidence="3 9" id="KW-0812">Transmembrane</keyword>
<evidence type="ECO:0000256" key="6">
    <source>
        <dbReference type="ARBA" id="ARBA00023180"/>
    </source>
</evidence>
<feature type="transmembrane region" description="Helical" evidence="9">
    <location>
        <begin position="283"/>
        <end position="304"/>
    </location>
</feature>
<comment type="subcellular location">
    <subcellularLocation>
        <location evidence="1">Membrane</location>
        <topology evidence="1">Multi-pass membrane protein</topology>
    </subcellularLocation>
</comment>
<feature type="transmembrane region" description="Helical" evidence="9">
    <location>
        <begin position="512"/>
        <end position="532"/>
    </location>
</feature>
<evidence type="ECO:0000256" key="4">
    <source>
        <dbReference type="ARBA" id="ARBA00022989"/>
    </source>
</evidence>
<feature type="transmembrane region" description="Helical" evidence="9">
    <location>
        <begin position="846"/>
        <end position="875"/>
    </location>
</feature>
<dbReference type="PANTHER" id="PTHR23294">
    <property type="entry name" value="ET TRANSLATION PRODUCT-RELATED"/>
    <property type="match status" value="1"/>
</dbReference>
<dbReference type="PANTHER" id="PTHR23294:SF0">
    <property type="entry name" value="UNC93-LIKE PROTEIN MFSD11"/>
    <property type="match status" value="1"/>
</dbReference>
<reference evidence="10" key="1">
    <citation type="journal article" date="2021" name="Mol. Ecol. Resour.">
        <title>Apolygus lucorum genome provides insights into omnivorousness and mesophyll feeding.</title>
        <authorList>
            <person name="Liu Y."/>
            <person name="Liu H."/>
            <person name="Wang H."/>
            <person name="Huang T."/>
            <person name="Liu B."/>
            <person name="Yang B."/>
            <person name="Yin L."/>
            <person name="Li B."/>
            <person name="Zhang Y."/>
            <person name="Zhang S."/>
            <person name="Jiang F."/>
            <person name="Zhang X."/>
            <person name="Ren Y."/>
            <person name="Wang B."/>
            <person name="Wang S."/>
            <person name="Lu Y."/>
            <person name="Wu K."/>
            <person name="Fan W."/>
            <person name="Wang G."/>
        </authorList>
    </citation>
    <scope>NUCLEOTIDE SEQUENCE</scope>
    <source>
        <strain evidence="10">12Hb</strain>
    </source>
</reference>
<dbReference type="GO" id="GO:0016020">
    <property type="term" value="C:membrane"/>
    <property type="evidence" value="ECO:0007669"/>
    <property type="project" value="UniProtKB-SubCell"/>
</dbReference>
<comment type="caution">
    <text evidence="10">The sequence shown here is derived from an EMBL/GenBank/DDBJ whole genome shotgun (WGS) entry which is preliminary data.</text>
</comment>
<keyword evidence="5 9" id="KW-0472">Membrane</keyword>
<dbReference type="InterPro" id="IPR051617">
    <property type="entry name" value="UNC-93-like_regulator"/>
</dbReference>
<sequence length="908" mass="100441">MPLDRRRLKGMAIVPEVPGMDSGSQKMQFLRTVHLGVGFMLLFSADNTRSNVMKLLNLSIHEDDPSYAVDGYVALAITYLVYGFSMTIAPGVITITGPRGAMILGSVMMTTFLYLLTLEETWATYTGIFMSGVGGAFVWVGQGNFLVLNSEPPKHNVHVSLFWAIFTLSTMIGNLYAVFIFAGKTRLDFITRRNLVFAMFGMGLGAVVVFASLRPAKRKTPLATVKETAFEAFKKTVALYMSREFLTLIIPFCFIGFQQSFGWGVHSSCIGFTNSFGSFATELAPISAVIYGAGGTFGGTFHVIAPHLRIYYVRRYVFGIGYAMQILALIGIFLNLPNSSVFGKTDEEPYLKESKVWLACICSFLMGMGDSFYNTQLYPLLASLHPQFSSHTSALYKFTKSLAMAAFYFASIAVGLHYQAILMIVMGFFAVICFSIVDKKICVKENEIIESVKRTERNNYNLDFTVQLNPQYINSVHLGISFYLFYTPDYCLMNIQKLMTKSIKDDDPAYDLDGYIVVAIAFLMTAVSFFIAPSVVSVVGARGSMFIAGLFNTFFVIALSAERLPVTYLGTVLNGIACALLWVGQGNYLVLNSDPDNTARHGSIFWAFYGLSLVSGNVYVSLVFLDKIEIDFETRRNVMMVMVAITAISVFSFGTLRPPLRKAQQPDKIGPLEALRKTFEISMSRNSLYLLLPYLFNGNVITFSFVVPSAIGFTKAVGPKATMMVPLASVMFGSGSVAGSIFSSWIYRYKKSMKILLWIGFLLITFGSIVLSLNIPDSAAFDYTTDKSYIQEPLIWVLLLSNFSVGVADSFYNTHGYRVVAALYPDNSAESTALTRFIRTVSTSTFLFLCPFIGFHTHVCIVITIALLAAINLHILEIKVCRKEKAVEEPKVLAISNLGTMGESQVVV</sequence>
<dbReference type="InterPro" id="IPR036259">
    <property type="entry name" value="MFS_trans_sf"/>
</dbReference>
<dbReference type="OrthoDB" id="6615005at2759"/>
<dbReference type="EMBL" id="WIXP02000002">
    <property type="protein sequence ID" value="KAF6215552.1"/>
    <property type="molecule type" value="Genomic_DNA"/>
</dbReference>
<dbReference type="Gene3D" id="1.20.1250.20">
    <property type="entry name" value="MFS general substrate transporter like domains"/>
    <property type="match status" value="2"/>
</dbReference>
<feature type="transmembrane region" description="Helical" evidence="9">
    <location>
        <begin position="100"/>
        <end position="116"/>
    </location>
</feature>